<dbReference type="Pfam" id="PF13801">
    <property type="entry name" value="Metal_resist"/>
    <property type="match status" value="1"/>
</dbReference>
<name>A0A9D5JSQ0_9BACT</name>
<dbReference type="InterPro" id="IPR025961">
    <property type="entry name" value="Metal_resist"/>
</dbReference>
<accession>A0A9D5JSQ0</accession>
<evidence type="ECO:0000313" key="4">
    <source>
        <dbReference type="Proteomes" id="UP000649604"/>
    </source>
</evidence>
<protein>
    <submittedName>
        <fullName evidence="3">Periplasmic heavy metal sensor</fullName>
    </submittedName>
</protein>
<reference evidence="3" key="1">
    <citation type="submission" date="2019-11" db="EMBL/GenBank/DDBJ databases">
        <title>Microbial mats filling the niche in hypersaline microbial mats.</title>
        <authorList>
            <person name="Wong H.L."/>
            <person name="Macleod F.I."/>
            <person name="White R.A. III"/>
            <person name="Burns B.P."/>
        </authorList>
    </citation>
    <scope>NUCLEOTIDE SEQUENCE</scope>
    <source>
        <strain evidence="3">Rbin_158</strain>
    </source>
</reference>
<feature type="transmembrane region" description="Helical" evidence="2">
    <location>
        <begin position="21"/>
        <end position="41"/>
    </location>
</feature>
<dbReference type="Gene3D" id="1.20.120.1490">
    <property type="match status" value="1"/>
</dbReference>
<feature type="region of interest" description="Disordered" evidence="1">
    <location>
        <begin position="163"/>
        <end position="196"/>
    </location>
</feature>
<keyword evidence="2" id="KW-0812">Transmembrane</keyword>
<proteinExistence type="predicted"/>
<gene>
    <name evidence="3" type="ORF">GF339_01805</name>
</gene>
<dbReference type="Proteomes" id="UP000649604">
    <property type="component" value="Unassembled WGS sequence"/>
</dbReference>
<evidence type="ECO:0000256" key="1">
    <source>
        <dbReference type="SAM" id="MobiDB-lite"/>
    </source>
</evidence>
<keyword evidence="2" id="KW-0472">Membrane</keyword>
<comment type="caution">
    <text evidence="3">The sequence shown here is derived from an EMBL/GenBank/DDBJ whole genome shotgun (WGS) entry which is preliminary data.</text>
</comment>
<dbReference type="EMBL" id="WJJP01000050">
    <property type="protein sequence ID" value="MBD3323286.1"/>
    <property type="molecule type" value="Genomic_DNA"/>
</dbReference>
<evidence type="ECO:0000313" key="3">
    <source>
        <dbReference type="EMBL" id="MBD3323286.1"/>
    </source>
</evidence>
<keyword evidence="2" id="KW-1133">Transmembrane helix</keyword>
<feature type="compositionally biased region" description="Pro residues" evidence="1">
    <location>
        <begin position="173"/>
        <end position="186"/>
    </location>
</feature>
<sequence length="239" mass="26853">MRQRSWSQKRCCMNYFSRQRITRWTIGLLILLNLSTLALLWRSHMTQPAIPLPPQDGRPVEQFLQQELGLTEAQMHQFEEVRQQHFQQTKGLVDAIQQLKREAMEEVFAASPDSARLQAIAEEIGAMQAEIEALRFAHFLELAALFEPEQQETFRALLHEISPPQQRPEPDRPPQPGDPPHQPGGPPEQRHQPPQAAINACAGKEQGSACQFHAPSEIVTGTCRTIGDHLACVPAKGAP</sequence>
<evidence type="ECO:0000256" key="2">
    <source>
        <dbReference type="SAM" id="Phobius"/>
    </source>
</evidence>
<dbReference type="AlphaFoldDB" id="A0A9D5JSQ0"/>
<organism evidence="3 4">
    <name type="scientific">candidate division KSB3 bacterium</name>
    <dbReference type="NCBI Taxonomy" id="2044937"/>
    <lineage>
        <taxon>Bacteria</taxon>
        <taxon>candidate division KSB3</taxon>
    </lineage>
</organism>